<dbReference type="EnsemblMetazoa" id="CapteT191862">
    <property type="protein sequence ID" value="CapteP191862"/>
    <property type="gene ID" value="CapteG191862"/>
</dbReference>
<proteinExistence type="predicted"/>
<feature type="region of interest" description="Disordered" evidence="1">
    <location>
        <begin position="326"/>
        <end position="408"/>
    </location>
</feature>
<gene>
    <name evidence="2" type="ORF">CAPTEDRAFT_191862</name>
</gene>
<evidence type="ECO:0000256" key="1">
    <source>
        <dbReference type="SAM" id="MobiDB-lite"/>
    </source>
</evidence>
<evidence type="ECO:0000313" key="2">
    <source>
        <dbReference type="EMBL" id="ELT98804.1"/>
    </source>
</evidence>
<reference evidence="2 4" key="2">
    <citation type="journal article" date="2013" name="Nature">
        <title>Insights into bilaterian evolution from three spiralian genomes.</title>
        <authorList>
            <person name="Simakov O."/>
            <person name="Marletaz F."/>
            <person name="Cho S.J."/>
            <person name="Edsinger-Gonzales E."/>
            <person name="Havlak P."/>
            <person name="Hellsten U."/>
            <person name="Kuo D.H."/>
            <person name="Larsson T."/>
            <person name="Lv J."/>
            <person name="Arendt D."/>
            <person name="Savage R."/>
            <person name="Osoegawa K."/>
            <person name="de Jong P."/>
            <person name="Grimwood J."/>
            <person name="Chapman J.A."/>
            <person name="Shapiro H."/>
            <person name="Aerts A."/>
            <person name="Otillar R.P."/>
            <person name="Terry A.Y."/>
            <person name="Boore J.L."/>
            <person name="Grigoriev I.V."/>
            <person name="Lindberg D.R."/>
            <person name="Seaver E.C."/>
            <person name="Weisblat D.A."/>
            <person name="Putnam N.H."/>
            <person name="Rokhsar D.S."/>
        </authorList>
    </citation>
    <scope>NUCLEOTIDE SEQUENCE</scope>
    <source>
        <strain evidence="2 4">I ESC-2004</strain>
    </source>
</reference>
<keyword evidence="4" id="KW-1185">Reference proteome</keyword>
<dbReference type="EMBL" id="AMQN01002023">
    <property type="status" value="NOT_ANNOTATED_CDS"/>
    <property type="molecule type" value="Genomic_DNA"/>
</dbReference>
<sequence>MTNQQRQYRPSLDWTPDTKLPQRFARWKEEMEDEILLFKGDEKSPKYICNFIKVCSGERGKAILQEIKLDQETKEYRNIISALEKQVKPTNEEISASYKYFYLRQGDLTLTEFYKQARDLVCAMNMDKDPLDKTLRNVLLNGLSSKEIYKECLKVDVGKLTSKAVMDIASNIQARNLMAEDLSMTAQQVLPENALTKGFPPLSSTPINRIRLQNHHPGASIQQKGCGWCGKQVRCSRNECPANRSTCNNRGKIGHWGKVCRASSRKHPVTLHSAKRRQQVIDKYNEQAKNRSDLQEMQKVWFQKDPNQPRWEEATVVQVTDQPRSYVVQKEDSAQYQRTSRHVRPAAQKQDAPAAPKQDTPAAPKQDDASTEMTAAVAPPVVSESPQQTQPYMTRSGRVSRKPDRLQL</sequence>
<evidence type="ECO:0000313" key="3">
    <source>
        <dbReference type="EnsemblMetazoa" id="CapteP191862"/>
    </source>
</evidence>
<protein>
    <submittedName>
        <fullName evidence="2 3">Uncharacterized protein</fullName>
    </submittedName>
</protein>
<reference evidence="3" key="3">
    <citation type="submission" date="2015-06" db="UniProtKB">
        <authorList>
            <consortium name="EnsemblMetazoa"/>
        </authorList>
    </citation>
    <scope>IDENTIFICATION</scope>
</reference>
<dbReference type="OMA" id="MISHGHE"/>
<name>R7TYM1_CAPTE</name>
<feature type="compositionally biased region" description="Polar residues" evidence="1">
    <location>
        <begin position="384"/>
        <end position="393"/>
    </location>
</feature>
<dbReference type="EMBL" id="KB307554">
    <property type="protein sequence ID" value="ELT98804.1"/>
    <property type="molecule type" value="Genomic_DNA"/>
</dbReference>
<feature type="compositionally biased region" description="Low complexity" evidence="1">
    <location>
        <begin position="345"/>
        <end position="359"/>
    </location>
</feature>
<dbReference type="HOGENOM" id="CLU_071909_0_0_1"/>
<evidence type="ECO:0000313" key="4">
    <source>
        <dbReference type="Proteomes" id="UP000014760"/>
    </source>
</evidence>
<dbReference type="AlphaFoldDB" id="R7TYM1"/>
<organism evidence="2">
    <name type="scientific">Capitella teleta</name>
    <name type="common">Polychaete worm</name>
    <dbReference type="NCBI Taxonomy" id="283909"/>
    <lineage>
        <taxon>Eukaryota</taxon>
        <taxon>Metazoa</taxon>
        <taxon>Spiralia</taxon>
        <taxon>Lophotrochozoa</taxon>
        <taxon>Annelida</taxon>
        <taxon>Polychaeta</taxon>
        <taxon>Sedentaria</taxon>
        <taxon>Scolecida</taxon>
        <taxon>Capitellidae</taxon>
        <taxon>Capitella</taxon>
    </lineage>
</organism>
<dbReference type="Proteomes" id="UP000014760">
    <property type="component" value="Unassembled WGS sequence"/>
</dbReference>
<accession>R7TYM1</accession>
<dbReference type="EMBL" id="AMQN01002024">
    <property type="status" value="NOT_ANNOTATED_CDS"/>
    <property type="molecule type" value="Genomic_DNA"/>
</dbReference>
<reference evidence="4" key="1">
    <citation type="submission" date="2012-12" db="EMBL/GenBank/DDBJ databases">
        <authorList>
            <person name="Hellsten U."/>
            <person name="Grimwood J."/>
            <person name="Chapman J.A."/>
            <person name="Shapiro H."/>
            <person name="Aerts A."/>
            <person name="Otillar R.P."/>
            <person name="Terry A.Y."/>
            <person name="Boore J.L."/>
            <person name="Simakov O."/>
            <person name="Marletaz F."/>
            <person name="Cho S.-J."/>
            <person name="Edsinger-Gonzales E."/>
            <person name="Havlak P."/>
            <person name="Kuo D.-H."/>
            <person name="Larsson T."/>
            <person name="Lv J."/>
            <person name="Arendt D."/>
            <person name="Savage R."/>
            <person name="Osoegawa K."/>
            <person name="de Jong P."/>
            <person name="Lindberg D.R."/>
            <person name="Seaver E.C."/>
            <person name="Weisblat D.A."/>
            <person name="Putnam N.H."/>
            <person name="Grigoriev I.V."/>
            <person name="Rokhsar D.S."/>
        </authorList>
    </citation>
    <scope>NUCLEOTIDE SEQUENCE</scope>
    <source>
        <strain evidence="4">I ESC-2004</strain>
    </source>
</reference>